<sequence>MSWIGIILVVLGLYFAFKVAGFFLKLLMWALVVFGIYWFAAPYLGLPQFF</sequence>
<name>A0A7H0FX31_9GAMM</name>
<dbReference type="RefSeq" id="WP_187712038.1">
    <property type="nucleotide sequence ID" value="NZ_CP060820.1"/>
</dbReference>
<dbReference type="EMBL" id="CP060820">
    <property type="protein sequence ID" value="QNP40597.1"/>
    <property type="molecule type" value="Genomic_DNA"/>
</dbReference>
<protein>
    <recommendedName>
        <fullName evidence="4">DUF4175 domain-containing protein</fullName>
    </recommendedName>
</protein>
<keyword evidence="1" id="KW-1133">Transmembrane helix</keyword>
<dbReference type="KEGG" id="lsx:H8B22_14205"/>
<reference evidence="2 3" key="1">
    <citation type="submission" date="2020-08" db="EMBL/GenBank/DDBJ databases">
        <title>Lysobacter sp. II4 sp. nov., isolated from soil.</title>
        <authorList>
            <person name="Woo C.Y."/>
            <person name="Kim J."/>
        </authorList>
    </citation>
    <scope>NUCLEOTIDE SEQUENCE [LARGE SCALE GENOMIC DNA]</scope>
    <source>
        <strain evidence="2 3">II4</strain>
    </source>
</reference>
<keyword evidence="1" id="KW-0812">Transmembrane</keyword>
<accession>A0A7H0FX31</accession>
<feature type="transmembrane region" description="Helical" evidence="1">
    <location>
        <begin position="7"/>
        <end position="40"/>
    </location>
</feature>
<proteinExistence type="predicted"/>
<dbReference type="AlphaFoldDB" id="A0A7H0FX31"/>
<evidence type="ECO:0000256" key="1">
    <source>
        <dbReference type="SAM" id="Phobius"/>
    </source>
</evidence>
<evidence type="ECO:0000313" key="2">
    <source>
        <dbReference type="EMBL" id="QNP40597.1"/>
    </source>
</evidence>
<evidence type="ECO:0008006" key="4">
    <source>
        <dbReference type="Google" id="ProtNLM"/>
    </source>
</evidence>
<gene>
    <name evidence="2" type="ORF">H8B22_14205</name>
</gene>
<dbReference type="Proteomes" id="UP000516018">
    <property type="component" value="Chromosome"/>
</dbReference>
<evidence type="ECO:0000313" key="3">
    <source>
        <dbReference type="Proteomes" id="UP000516018"/>
    </source>
</evidence>
<keyword evidence="3" id="KW-1185">Reference proteome</keyword>
<keyword evidence="1" id="KW-0472">Membrane</keyword>
<organism evidence="2 3">
    <name type="scientific">Agrilutibacter terrestris</name>
    <dbReference type="NCBI Taxonomy" id="2865112"/>
    <lineage>
        <taxon>Bacteria</taxon>
        <taxon>Pseudomonadati</taxon>
        <taxon>Pseudomonadota</taxon>
        <taxon>Gammaproteobacteria</taxon>
        <taxon>Lysobacterales</taxon>
        <taxon>Lysobacteraceae</taxon>
        <taxon>Agrilutibacter</taxon>
    </lineage>
</organism>